<accession>A0AAN6TQ24</accession>
<feature type="chain" id="PRO_5042914703" description="Secreted protein" evidence="1">
    <location>
        <begin position="34"/>
        <end position="120"/>
    </location>
</feature>
<reference evidence="2" key="1">
    <citation type="journal article" date="2023" name="Mol. Phylogenet. Evol.">
        <title>Genome-scale phylogeny and comparative genomics of the fungal order Sordariales.</title>
        <authorList>
            <person name="Hensen N."/>
            <person name="Bonometti L."/>
            <person name="Westerberg I."/>
            <person name="Brannstrom I.O."/>
            <person name="Guillou S."/>
            <person name="Cros-Aarteil S."/>
            <person name="Calhoun S."/>
            <person name="Haridas S."/>
            <person name="Kuo A."/>
            <person name="Mondo S."/>
            <person name="Pangilinan J."/>
            <person name="Riley R."/>
            <person name="LaButti K."/>
            <person name="Andreopoulos B."/>
            <person name="Lipzen A."/>
            <person name="Chen C."/>
            <person name="Yan M."/>
            <person name="Daum C."/>
            <person name="Ng V."/>
            <person name="Clum A."/>
            <person name="Steindorff A."/>
            <person name="Ohm R.A."/>
            <person name="Martin F."/>
            <person name="Silar P."/>
            <person name="Natvig D.O."/>
            <person name="Lalanne C."/>
            <person name="Gautier V."/>
            <person name="Ament-Velasquez S.L."/>
            <person name="Kruys A."/>
            <person name="Hutchinson M.I."/>
            <person name="Powell A.J."/>
            <person name="Barry K."/>
            <person name="Miller A.N."/>
            <person name="Grigoriev I.V."/>
            <person name="Debuchy R."/>
            <person name="Gladieux P."/>
            <person name="Hiltunen Thoren M."/>
            <person name="Johannesson H."/>
        </authorList>
    </citation>
    <scope>NUCLEOTIDE SEQUENCE</scope>
    <source>
        <strain evidence="2">CBS 731.68</strain>
    </source>
</reference>
<dbReference type="GeneID" id="87823798"/>
<name>A0AAN6TQ24_9PEZI</name>
<evidence type="ECO:0000256" key="1">
    <source>
        <dbReference type="SAM" id="SignalP"/>
    </source>
</evidence>
<protein>
    <recommendedName>
        <fullName evidence="4">Secreted protein</fullName>
    </recommendedName>
</protein>
<dbReference type="EMBL" id="MU853264">
    <property type="protein sequence ID" value="KAK4118558.1"/>
    <property type="molecule type" value="Genomic_DNA"/>
</dbReference>
<dbReference type="RefSeq" id="XP_062642331.1">
    <property type="nucleotide sequence ID" value="XM_062787028.1"/>
</dbReference>
<evidence type="ECO:0000313" key="3">
    <source>
        <dbReference type="Proteomes" id="UP001302602"/>
    </source>
</evidence>
<sequence>MSCVLQARDMQGRWGTIAPLLAFCWARVGLMMASGPGPESHPRPTRLWFVPPLVTGGCPCFSSVEDCTCTCTHCVNMPLRESRKNLNRLTQYCDMIPPGPMPAVQLASLTSGSGLQNLVI</sequence>
<keyword evidence="3" id="KW-1185">Reference proteome</keyword>
<evidence type="ECO:0000313" key="2">
    <source>
        <dbReference type="EMBL" id="KAK4118558.1"/>
    </source>
</evidence>
<gene>
    <name evidence="2" type="ORF">N657DRAFT_369213</name>
</gene>
<organism evidence="2 3">
    <name type="scientific">Parathielavia appendiculata</name>
    <dbReference type="NCBI Taxonomy" id="2587402"/>
    <lineage>
        <taxon>Eukaryota</taxon>
        <taxon>Fungi</taxon>
        <taxon>Dikarya</taxon>
        <taxon>Ascomycota</taxon>
        <taxon>Pezizomycotina</taxon>
        <taxon>Sordariomycetes</taxon>
        <taxon>Sordariomycetidae</taxon>
        <taxon>Sordariales</taxon>
        <taxon>Chaetomiaceae</taxon>
        <taxon>Parathielavia</taxon>
    </lineage>
</organism>
<feature type="signal peptide" evidence="1">
    <location>
        <begin position="1"/>
        <end position="33"/>
    </location>
</feature>
<dbReference type="Proteomes" id="UP001302602">
    <property type="component" value="Unassembled WGS sequence"/>
</dbReference>
<evidence type="ECO:0008006" key="4">
    <source>
        <dbReference type="Google" id="ProtNLM"/>
    </source>
</evidence>
<comment type="caution">
    <text evidence="2">The sequence shown here is derived from an EMBL/GenBank/DDBJ whole genome shotgun (WGS) entry which is preliminary data.</text>
</comment>
<proteinExistence type="predicted"/>
<keyword evidence="1" id="KW-0732">Signal</keyword>
<reference evidence="2" key="2">
    <citation type="submission" date="2023-05" db="EMBL/GenBank/DDBJ databases">
        <authorList>
            <consortium name="Lawrence Berkeley National Laboratory"/>
            <person name="Steindorff A."/>
            <person name="Hensen N."/>
            <person name="Bonometti L."/>
            <person name="Westerberg I."/>
            <person name="Brannstrom I.O."/>
            <person name="Guillou S."/>
            <person name="Cros-Aarteil S."/>
            <person name="Calhoun S."/>
            <person name="Haridas S."/>
            <person name="Kuo A."/>
            <person name="Mondo S."/>
            <person name="Pangilinan J."/>
            <person name="Riley R."/>
            <person name="Labutti K."/>
            <person name="Andreopoulos B."/>
            <person name="Lipzen A."/>
            <person name="Chen C."/>
            <person name="Yanf M."/>
            <person name="Daum C."/>
            <person name="Ng V."/>
            <person name="Clum A."/>
            <person name="Ohm R."/>
            <person name="Martin F."/>
            <person name="Silar P."/>
            <person name="Natvig D."/>
            <person name="Lalanne C."/>
            <person name="Gautier V."/>
            <person name="Ament-Velasquez S.L."/>
            <person name="Kruys A."/>
            <person name="Hutchinson M.I."/>
            <person name="Powell A.J."/>
            <person name="Barry K."/>
            <person name="Miller A.N."/>
            <person name="Grigoriev I.V."/>
            <person name="Debuchy R."/>
            <person name="Gladieux P."/>
            <person name="Thoren M.H."/>
            <person name="Johannesson H."/>
        </authorList>
    </citation>
    <scope>NUCLEOTIDE SEQUENCE</scope>
    <source>
        <strain evidence="2">CBS 731.68</strain>
    </source>
</reference>
<dbReference type="AlphaFoldDB" id="A0AAN6TQ24"/>